<dbReference type="OrthoDB" id="5652862at2"/>
<gene>
    <name evidence="2" type="ORF">GQR91_05470</name>
    <name evidence="3" type="ORF">SAMN05216557_10538</name>
</gene>
<dbReference type="SUPFAM" id="SSF51905">
    <property type="entry name" value="FAD/NAD(P)-binding domain"/>
    <property type="match status" value="1"/>
</dbReference>
<organism evidence="3 4">
    <name type="scientific">Sphingomonas carotinifaciens</name>
    <dbReference type="NCBI Taxonomy" id="1166323"/>
    <lineage>
        <taxon>Bacteria</taxon>
        <taxon>Pseudomonadati</taxon>
        <taxon>Pseudomonadota</taxon>
        <taxon>Alphaproteobacteria</taxon>
        <taxon>Sphingomonadales</taxon>
        <taxon>Sphingomonadaceae</taxon>
        <taxon>Sphingomonas</taxon>
    </lineage>
</organism>
<proteinExistence type="predicted"/>
<accession>A0A1G7N6D0</accession>
<evidence type="ECO:0000313" key="4">
    <source>
        <dbReference type="Proteomes" id="UP000323502"/>
    </source>
</evidence>
<dbReference type="GO" id="GO:0071949">
    <property type="term" value="F:FAD binding"/>
    <property type="evidence" value="ECO:0007669"/>
    <property type="project" value="InterPro"/>
</dbReference>
<keyword evidence="2" id="KW-0560">Oxidoreductase</keyword>
<sequence>MRRTPALIVGGGPAGAAAAITLARAGTPHLLVERQRVIGDALCGGFLSWRTVAQVRALGVEPGGHRVTRLRMITPRAVSEAALPEPAIGLSRHRLDTILLTQAEAVGARIERGVSVRAVEQDGVRLAGGDVLLPDALFLATGKHDLRGTPERGDAGEDPALGLRVRLAAAPGLSALVDDAIELHLFDRGYAGLVLQEDGSANLCMAVRRSRLRAAGTAAALLAELGREVPRLAERLAFMAGESHVDAVANVPYGWRAAPAALFRLGDQAGVIPSLAGEGMGIALASGVSAAQSYIAGGAAAAPDWQRVFTRRIGMPIAVAGGVRALAEGWARGALPRLAHPALVRLIARATRVA</sequence>
<name>A0A1G7N6D0_9SPHN</name>
<keyword evidence="2" id="KW-0503">Monooxygenase</keyword>
<dbReference type="Gene3D" id="3.50.50.60">
    <property type="entry name" value="FAD/NAD(P)-binding domain"/>
    <property type="match status" value="1"/>
</dbReference>
<protein>
    <submittedName>
        <fullName evidence="3">Dehydrogenase (Flavoprotein)</fullName>
    </submittedName>
    <submittedName>
        <fullName evidence="2">FAD-binding monooxygenase</fullName>
    </submittedName>
</protein>
<reference evidence="3 4" key="1">
    <citation type="submission" date="2016-10" db="EMBL/GenBank/DDBJ databases">
        <authorList>
            <person name="Varghese N."/>
            <person name="Submissions S."/>
        </authorList>
    </citation>
    <scope>NUCLEOTIDE SEQUENCE [LARGE SCALE GENOMIC DNA]</scope>
    <source>
        <strain evidence="3 4">S7-754</strain>
    </source>
</reference>
<dbReference type="PANTHER" id="PTHR42685">
    <property type="entry name" value="GERANYLGERANYL DIPHOSPHATE REDUCTASE"/>
    <property type="match status" value="1"/>
</dbReference>
<dbReference type="Proteomes" id="UP000436801">
    <property type="component" value="Unassembled WGS sequence"/>
</dbReference>
<dbReference type="EMBL" id="FNBI01000005">
    <property type="protein sequence ID" value="SDF68899.1"/>
    <property type="molecule type" value="Genomic_DNA"/>
</dbReference>
<dbReference type="Pfam" id="PF01494">
    <property type="entry name" value="FAD_binding_3"/>
    <property type="match status" value="1"/>
</dbReference>
<dbReference type="EMBL" id="WSUT01000005">
    <property type="protein sequence ID" value="MWC43111.1"/>
    <property type="molecule type" value="Genomic_DNA"/>
</dbReference>
<feature type="domain" description="FAD-binding" evidence="1">
    <location>
        <begin position="4"/>
        <end position="123"/>
    </location>
</feature>
<evidence type="ECO:0000259" key="1">
    <source>
        <dbReference type="Pfam" id="PF01494"/>
    </source>
</evidence>
<dbReference type="PRINTS" id="PR00420">
    <property type="entry name" value="RNGMNOXGNASE"/>
</dbReference>
<dbReference type="RefSeq" id="WP_149682674.1">
    <property type="nucleotide sequence ID" value="NZ_FNBI01000005.1"/>
</dbReference>
<reference evidence="2 5" key="2">
    <citation type="submission" date="2019-12" db="EMBL/GenBank/DDBJ databases">
        <authorList>
            <person name="Zheng J."/>
        </authorList>
    </citation>
    <scope>NUCLEOTIDE SEQUENCE [LARGE SCALE GENOMIC DNA]</scope>
    <source>
        <strain evidence="2 5">DSM 27347</strain>
    </source>
</reference>
<evidence type="ECO:0000313" key="5">
    <source>
        <dbReference type="Proteomes" id="UP000436801"/>
    </source>
</evidence>
<dbReference type="PANTHER" id="PTHR42685:SF22">
    <property type="entry name" value="CONDITIONED MEDIUM FACTOR RECEPTOR 1"/>
    <property type="match status" value="1"/>
</dbReference>
<dbReference type="GO" id="GO:0004497">
    <property type="term" value="F:monooxygenase activity"/>
    <property type="evidence" value="ECO:0007669"/>
    <property type="project" value="UniProtKB-KW"/>
</dbReference>
<dbReference type="InterPro" id="IPR036188">
    <property type="entry name" value="FAD/NAD-bd_sf"/>
</dbReference>
<evidence type="ECO:0000313" key="2">
    <source>
        <dbReference type="EMBL" id="MWC43111.1"/>
    </source>
</evidence>
<dbReference type="AlphaFoldDB" id="A0A1G7N6D0"/>
<evidence type="ECO:0000313" key="3">
    <source>
        <dbReference type="EMBL" id="SDF68899.1"/>
    </source>
</evidence>
<keyword evidence="4" id="KW-1185">Reference proteome</keyword>
<dbReference type="InterPro" id="IPR002938">
    <property type="entry name" value="FAD-bd"/>
</dbReference>
<dbReference type="Proteomes" id="UP000323502">
    <property type="component" value="Unassembled WGS sequence"/>
</dbReference>
<dbReference type="InterPro" id="IPR050407">
    <property type="entry name" value="Geranylgeranyl_reductase"/>
</dbReference>